<dbReference type="SUPFAM" id="SSF55120">
    <property type="entry name" value="Pseudouridine synthase"/>
    <property type="match status" value="1"/>
</dbReference>
<dbReference type="GO" id="GO:0006396">
    <property type="term" value="P:RNA processing"/>
    <property type="evidence" value="ECO:0007669"/>
    <property type="project" value="UniProtKB-ARBA"/>
</dbReference>
<comment type="caution">
    <text evidence="2">The sequence shown here is derived from an EMBL/GenBank/DDBJ whole genome shotgun (WGS) entry which is preliminary data.</text>
</comment>
<accession>A0A5S3YQP2</accession>
<dbReference type="Gene3D" id="3.30.2340.10">
    <property type="entry name" value="TruD, insertion domain"/>
    <property type="match status" value="1"/>
</dbReference>
<dbReference type="InterPro" id="IPR011760">
    <property type="entry name" value="PsdUridine_synth_TruD_insert"/>
</dbReference>
<dbReference type="InterPro" id="IPR020103">
    <property type="entry name" value="PsdUridine_synth_cat_dom_sf"/>
</dbReference>
<dbReference type="GO" id="GO:0003723">
    <property type="term" value="F:RNA binding"/>
    <property type="evidence" value="ECO:0007669"/>
    <property type="project" value="InterPro"/>
</dbReference>
<gene>
    <name evidence="2" type="ORF">CWC05_20030</name>
</gene>
<dbReference type="InterPro" id="IPR043165">
    <property type="entry name" value="TruD_insert_sf"/>
</dbReference>
<dbReference type="InterPro" id="IPR050170">
    <property type="entry name" value="TruD_pseudoU_synthase"/>
</dbReference>
<dbReference type="GO" id="GO:0001522">
    <property type="term" value="P:pseudouridine synthesis"/>
    <property type="evidence" value="ECO:0007669"/>
    <property type="project" value="InterPro"/>
</dbReference>
<dbReference type="GO" id="GO:0005829">
    <property type="term" value="C:cytosol"/>
    <property type="evidence" value="ECO:0007669"/>
    <property type="project" value="TreeGrafter"/>
</dbReference>
<dbReference type="EMBL" id="PNCG01000272">
    <property type="protein sequence ID" value="TMP78782.1"/>
    <property type="molecule type" value="Genomic_DNA"/>
</dbReference>
<name>A0A5S3YQP2_9GAMM</name>
<reference evidence="3" key="2">
    <citation type="submission" date="2019-06" db="EMBL/GenBank/DDBJ databases">
        <title>Co-occurence of chitin degradation, pigmentation and bioactivity in marine Pseudoalteromonas.</title>
        <authorList>
            <person name="Sonnenschein E.C."/>
            <person name="Bech P.K."/>
        </authorList>
    </citation>
    <scope>NUCLEOTIDE SEQUENCE [LARGE SCALE GENOMIC DNA]</scope>
    <source>
        <strain evidence="3">S2897</strain>
    </source>
</reference>
<dbReference type="GO" id="GO:0009982">
    <property type="term" value="F:pseudouridine synthase activity"/>
    <property type="evidence" value="ECO:0007669"/>
    <property type="project" value="InterPro"/>
</dbReference>
<sequence>KLRGIIISAARAHIFNAIVSQRVAEHGLAKTWHKEIFMLSGSNAFFEENISDDTISRLTSGDILLSAPLVGKGEKGLTEQ</sequence>
<organism evidence="2 3">
    <name type="scientific">Pseudoalteromonas ruthenica</name>
    <dbReference type="NCBI Taxonomy" id="151081"/>
    <lineage>
        <taxon>Bacteria</taxon>
        <taxon>Pseudomonadati</taxon>
        <taxon>Pseudomonadota</taxon>
        <taxon>Gammaproteobacteria</taxon>
        <taxon>Alteromonadales</taxon>
        <taxon>Pseudoalteromonadaceae</taxon>
        <taxon>Pseudoalteromonas</taxon>
    </lineage>
</organism>
<evidence type="ECO:0000259" key="1">
    <source>
        <dbReference type="PROSITE" id="PS50984"/>
    </source>
</evidence>
<dbReference type="Proteomes" id="UP000305874">
    <property type="component" value="Unassembled WGS sequence"/>
</dbReference>
<dbReference type="AlphaFoldDB" id="A0A5S3YQP2"/>
<dbReference type="PANTHER" id="PTHR47811:SF1">
    <property type="entry name" value="TRNA PSEUDOURIDINE SYNTHASE D"/>
    <property type="match status" value="1"/>
</dbReference>
<dbReference type="PROSITE" id="PS50984">
    <property type="entry name" value="TRUD"/>
    <property type="match status" value="1"/>
</dbReference>
<evidence type="ECO:0000313" key="3">
    <source>
        <dbReference type="Proteomes" id="UP000305874"/>
    </source>
</evidence>
<protein>
    <submittedName>
        <fullName evidence="2">tRNA pseudouridine(13) synthase TruD</fullName>
    </submittedName>
</protein>
<feature type="non-terminal residue" evidence="2">
    <location>
        <position position="1"/>
    </location>
</feature>
<proteinExistence type="predicted"/>
<evidence type="ECO:0000313" key="2">
    <source>
        <dbReference type="EMBL" id="TMP78782.1"/>
    </source>
</evidence>
<reference evidence="2 3" key="1">
    <citation type="submission" date="2017-12" db="EMBL/GenBank/DDBJ databases">
        <authorList>
            <person name="Paulsen S."/>
            <person name="Gram L.K."/>
        </authorList>
    </citation>
    <scope>NUCLEOTIDE SEQUENCE [LARGE SCALE GENOMIC DNA]</scope>
    <source>
        <strain evidence="2 3">S2897</strain>
    </source>
</reference>
<dbReference type="PANTHER" id="PTHR47811">
    <property type="entry name" value="TRNA PSEUDOURIDINE SYNTHASE D"/>
    <property type="match status" value="1"/>
</dbReference>
<feature type="domain" description="TRUD" evidence="1">
    <location>
        <begin position="1"/>
        <end position="80"/>
    </location>
</feature>
<dbReference type="GO" id="GO:0140098">
    <property type="term" value="F:catalytic activity, acting on RNA"/>
    <property type="evidence" value="ECO:0007669"/>
    <property type="project" value="UniProtKB-ARBA"/>
</dbReference>
<feature type="non-terminal residue" evidence="2">
    <location>
        <position position="80"/>
    </location>
</feature>